<dbReference type="InterPro" id="IPR036265">
    <property type="entry name" value="HIT-like_sf"/>
</dbReference>
<dbReference type="Proteomes" id="UP000439965">
    <property type="component" value="Unassembled WGS sequence"/>
</dbReference>
<name>A0A4V0CST0_ENTGA</name>
<dbReference type="EMBL" id="JABXJK010000075">
    <property type="protein sequence ID" value="MBA0973720.1"/>
    <property type="molecule type" value="Genomic_DNA"/>
</dbReference>
<dbReference type="Gene3D" id="3.30.428.10">
    <property type="entry name" value="HIT-like"/>
    <property type="match status" value="1"/>
</dbReference>
<feature type="domain" description="HIT" evidence="2">
    <location>
        <begin position="6"/>
        <end position="108"/>
    </location>
</feature>
<evidence type="ECO:0000313" key="5">
    <source>
        <dbReference type="Proteomes" id="UP000439965"/>
    </source>
</evidence>
<dbReference type="Proteomes" id="UP000571857">
    <property type="component" value="Unassembled WGS sequence"/>
</dbReference>
<evidence type="ECO:0000313" key="4">
    <source>
        <dbReference type="EMBL" id="MXS26227.1"/>
    </source>
</evidence>
<protein>
    <recommendedName>
        <fullName evidence="2">HIT domain-containing protein</fullName>
    </recommendedName>
</protein>
<sequence length="153" mass="17544">MDWRNDRIKACQNGTNPMLMKELSGGFAVFGDTQFLPGYCVLLPKKSVGSLNDLSLEERQEFLVSMSVLGDAILAACSPLRVNYDILGNTDQFLHAHVFPRYSWETEERRSKPVWLYPATYWTCPQNTYDEEKHHLIRQRITTSLTESVPGDQ</sequence>
<dbReference type="EMBL" id="WVTI01000007">
    <property type="protein sequence ID" value="MXS26227.1"/>
    <property type="molecule type" value="Genomic_DNA"/>
</dbReference>
<organism evidence="4 5">
    <name type="scientific">Enterococcus gallinarum</name>
    <dbReference type="NCBI Taxonomy" id="1353"/>
    <lineage>
        <taxon>Bacteria</taxon>
        <taxon>Bacillati</taxon>
        <taxon>Bacillota</taxon>
        <taxon>Bacilli</taxon>
        <taxon>Lactobacillales</taxon>
        <taxon>Enterococcaceae</taxon>
        <taxon>Enterococcus</taxon>
    </lineage>
</organism>
<comment type="caution">
    <text evidence="4">The sequence shown here is derived from an EMBL/GenBank/DDBJ whole genome shotgun (WGS) entry which is preliminary data.</text>
</comment>
<reference evidence="4 5" key="1">
    <citation type="submission" date="2019-04" db="EMBL/GenBank/DDBJ databases">
        <title>Step-wise assembly of the neonatal virome modulated by breast feeding.</title>
        <authorList>
            <person name="Liang G."/>
            <person name="Bushman F."/>
        </authorList>
    </citation>
    <scope>NUCLEOTIDE SEQUENCE [LARGE SCALE GENOMIC DNA]</scope>
    <source>
        <strain evidence="4 5">E3404</strain>
    </source>
</reference>
<dbReference type="RefSeq" id="WP_003126557.1">
    <property type="nucleotide sequence ID" value="NZ_BTSN01000005.1"/>
</dbReference>
<evidence type="ECO:0000259" key="2">
    <source>
        <dbReference type="PROSITE" id="PS51084"/>
    </source>
</evidence>
<proteinExistence type="predicted"/>
<evidence type="ECO:0000256" key="1">
    <source>
        <dbReference type="PROSITE-ProRule" id="PRU00464"/>
    </source>
</evidence>
<dbReference type="PROSITE" id="PS51084">
    <property type="entry name" value="HIT_2"/>
    <property type="match status" value="1"/>
</dbReference>
<evidence type="ECO:0000313" key="6">
    <source>
        <dbReference type="Proteomes" id="UP000571857"/>
    </source>
</evidence>
<dbReference type="SUPFAM" id="SSF54197">
    <property type="entry name" value="HIT-like"/>
    <property type="match status" value="1"/>
</dbReference>
<comment type="caution">
    <text evidence="1">Lacks conserved residue(s) required for the propagation of feature annotation.</text>
</comment>
<dbReference type="InterPro" id="IPR011146">
    <property type="entry name" value="HIT-like"/>
</dbReference>
<dbReference type="GO" id="GO:0003824">
    <property type="term" value="F:catalytic activity"/>
    <property type="evidence" value="ECO:0007669"/>
    <property type="project" value="InterPro"/>
</dbReference>
<reference evidence="3 6" key="2">
    <citation type="submission" date="2020-06" db="EMBL/GenBank/DDBJ databases">
        <title>Crossreactivity between MHC class I-restricted antigens from cancer cells and an enterococcal bacteriophage.</title>
        <authorList>
            <person name="Fluckiger A."/>
            <person name="Daillere R."/>
            <person name="Sassi M."/>
            <person name="Cattoir V."/>
            <person name="Kroemer G."/>
            <person name="Zitvogel L."/>
        </authorList>
    </citation>
    <scope>NUCLEOTIDE SEQUENCE [LARGE SCALE GENOMIC DNA]</scope>
    <source>
        <strain evidence="3 6">EG4</strain>
    </source>
</reference>
<gene>
    <name evidence="4" type="ORF">GTI89_09165</name>
    <name evidence="3" type="ORF">HWH42_14200</name>
</gene>
<evidence type="ECO:0000313" key="3">
    <source>
        <dbReference type="EMBL" id="MBA0973720.1"/>
    </source>
</evidence>
<dbReference type="AlphaFoldDB" id="A0A4V0CST0"/>
<accession>A0A4V0CST0</accession>